<dbReference type="AlphaFoldDB" id="A0A8B8G9S2"/>
<keyword evidence="2" id="KW-1133">Transmembrane helix</keyword>
<feature type="transmembrane region" description="Helical" evidence="2">
    <location>
        <begin position="466"/>
        <end position="484"/>
    </location>
</feature>
<keyword evidence="3" id="KW-1185">Reference proteome</keyword>
<feature type="transmembrane region" description="Helical" evidence="2">
    <location>
        <begin position="440"/>
        <end position="460"/>
    </location>
</feature>
<feature type="transmembrane region" description="Helical" evidence="2">
    <location>
        <begin position="379"/>
        <end position="400"/>
    </location>
</feature>
<feature type="transmembrane region" description="Helical" evidence="2">
    <location>
        <begin position="50"/>
        <end position="72"/>
    </location>
</feature>
<dbReference type="GO" id="GO:0022857">
    <property type="term" value="F:transmembrane transporter activity"/>
    <property type="evidence" value="ECO:0007669"/>
    <property type="project" value="InterPro"/>
</dbReference>
<evidence type="ECO:0000256" key="1">
    <source>
        <dbReference type="SAM" id="MobiDB-lite"/>
    </source>
</evidence>
<accession>A0A8B8G9S2</accession>
<dbReference type="Pfam" id="PF07690">
    <property type="entry name" value="MFS_1"/>
    <property type="match status" value="1"/>
</dbReference>
<dbReference type="RefSeq" id="XP_025419628.1">
    <property type="nucleotide sequence ID" value="XM_025563843.1"/>
</dbReference>
<feature type="transmembrane region" description="Helical" evidence="2">
    <location>
        <begin position="539"/>
        <end position="557"/>
    </location>
</feature>
<keyword evidence="2" id="KW-0812">Transmembrane</keyword>
<gene>
    <name evidence="4" type="primary">LOC112689960</name>
</gene>
<evidence type="ECO:0000313" key="3">
    <source>
        <dbReference type="Proteomes" id="UP000694846"/>
    </source>
</evidence>
<name>A0A8B8G9S2_9HEMI</name>
<dbReference type="Gene3D" id="1.20.1250.20">
    <property type="entry name" value="MFS general substrate transporter like domains"/>
    <property type="match status" value="1"/>
</dbReference>
<dbReference type="Proteomes" id="UP000694846">
    <property type="component" value="Unplaced"/>
</dbReference>
<feature type="region of interest" description="Disordered" evidence="1">
    <location>
        <begin position="1"/>
        <end position="26"/>
    </location>
</feature>
<dbReference type="InterPro" id="IPR050327">
    <property type="entry name" value="Proton-linked_MCT"/>
</dbReference>
<keyword evidence="2" id="KW-0472">Membrane</keyword>
<dbReference type="InterPro" id="IPR036259">
    <property type="entry name" value="MFS_trans_sf"/>
</dbReference>
<reference evidence="4" key="1">
    <citation type="submission" date="2025-08" db="UniProtKB">
        <authorList>
            <consortium name="RefSeq"/>
        </authorList>
    </citation>
    <scope>IDENTIFICATION</scope>
    <source>
        <tissue evidence="4">Whole body</tissue>
    </source>
</reference>
<feature type="transmembrane region" description="Helical" evidence="2">
    <location>
        <begin position="412"/>
        <end position="433"/>
    </location>
</feature>
<feature type="transmembrane region" description="Helical" evidence="2">
    <location>
        <begin position="140"/>
        <end position="173"/>
    </location>
</feature>
<feature type="transmembrane region" description="Helical" evidence="2">
    <location>
        <begin position="185"/>
        <end position="206"/>
    </location>
</feature>
<dbReference type="InterPro" id="IPR011701">
    <property type="entry name" value="MFS"/>
</dbReference>
<feature type="transmembrane region" description="Helical" evidence="2">
    <location>
        <begin position="505"/>
        <end position="527"/>
    </location>
</feature>
<dbReference type="PANTHER" id="PTHR11360">
    <property type="entry name" value="MONOCARBOXYLATE TRANSPORTER"/>
    <property type="match status" value="1"/>
</dbReference>
<feature type="transmembrane region" description="Helical" evidence="2">
    <location>
        <begin position="212"/>
        <end position="230"/>
    </location>
</feature>
<dbReference type="OrthoDB" id="6628064at2759"/>
<evidence type="ECO:0000256" key="2">
    <source>
        <dbReference type="SAM" id="Phobius"/>
    </source>
</evidence>
<protein>
    <submittedName>
        <fullName evidence="4">Uncharacterized protein LOC112689960</fullName>
    </submittedName>
</protein>
<evidence type="ECO:0000313" key="4">
    <source>
        <dbReference type="RefSeq" id="XP_025419628.1"/>
    </source>
</evidence>
<sequence length="584" mass="65148">MQSMVRPLVTETNDDGSRPRATPAQDPYAVDPDGLCVVLYPPDEGFWLKITWLLGFVASFVLDGVCLSLTLLDARVGMTGSVPPRTRTLEHVATVLLFRHLIEPLSCACINHYGFRYCLFIGSLLSIMWITLLLHSTGNIFIFEYCLVSAIIGGIGMGAIKTSFSVLLSSLFLVNRQNAHLSRHLGSFSGMMLIPPFTEYVLLMSYDWRSALHFHLTLICSSLVFWLFVVTPVPLKIQPVDEEQSTEDVSQFQSRAVSTEIQNTENFSVSSQFPTIRKTIGRRGGKTCMRNLMNMFENRTLGSRPMYRDDILFNGDVRSLVLGLKSNKYFEFLMSTTRVFTKEDLIEEKCGRHNISCPIAIRRVLQSMYDTSIWCNEKFVLLLISEALIYASRFLPFVFIKGPEGLKTSAEAMIILIAGCLGSLIGRSIGYLFHETSSNGVVPLYHVSLVLIANGLSLFLCTTGSFVTMLPYFGLFGFVFGYYASLKNAVIYSMFPLQKLNNVRGYISVVRALSSFFGILIALVIFQRNLLPPVDNENVYIFAGMLMTIGGVSVGLLRQDMAAAVVVRSLDHSRVGPCHVVQIV</sequence>
<dbReference type="SUPFAM" id="SSF103473">
    <property type="entry name" value="MFS general substrate transporter"/>
    <property type="match status" value="1"/>
</dbReference>
<dbReference type="PANTHER" id="PTHR11360:SF284">
    <property type="entry name" value="EG:103B4.3 PROTEIN-RELATED"/>
    <property type="match status" value="1"/>
</dbReference>
<feature type="transmembrane region" description="Helical" evidence="2">
    <location>
        <begin position="114"/>
        <end position="134"/>
    </location>
</feature>
<proteinExistence type="predicted"/>
<dbReference type="GeneID" id="112689960"/>
<organism evidence="3 4">
    <name type="scientific">Sipha flava</name>
    <name type="common">yellow sugarcane aphid</name>
    <dbReference type="NCBI Taxonomy" id="143950"/>
    <lineage>
        <taxon>Eukaryota</taxon>
        <taxon>Metazoa</taxon>
        <taxon>Ecdysozoa</taxon>
        <taxon>Arthropoda</taxon>
        <taxon>Hexapoda</taxon>
        <taxon>Insecta</taxon>
        <taxon>Pterygota</taxon>
        <taxon>Neoptera</taxon>
        <taxon>Paraneoptera</taxon>
        <taxon>Hemiptera</taxon>
        <taxon>Sternorrhyncha</taxon>
        <taxon>Aphidomorpha</taxon>
        <taxon>Aphidoidea</taxon>
        <taxon>Aphididae</taxon>
        <taxon>Sipha</taxon>
    </lineage>
</organism>